<comment type="caution">
    <text evidence="1">The sequence shown here is derived from an EMBL/GenBank/DDBJ whole genome shotgun (WGS) entry which is preliminary data.</text>
</comment>
<organism evidence="1">
    <name type="scientific">bioreactor metagenome</name>
    <dbReference type="NCBI Taxonomy" id="1076179"/>
    <lineage>
        <taxon>unclassified sequences</taxon>
        <taxon>metagenomes</taxon>
        <taxon>ecological metagenomes</taxon>
    </lineage>
</organism>
<evidence type="ECO:0000313" key="1">
    <source>
        <dbReference type="EMBL" id="MPN23629.1"/>
    </source>
</evidence>
<protein>
    <submittedName>
        <fullName evidence="1">Uncharacterized protein</fullName>
    </submittedName>
</protein>
<proteinExistence type="predicted"/>
<dbReference type="AlphaFoldDB" id="A0A645GCX8"/>
<sequence>MEHVVIIQDLAGNAQSFRYKTDCADAAAFTVAAVVHLYRWLKDVLSGNRN</sequence>
<reference evidence="1" key="1">
    <citation type="submission" date="2019-08" db="EMBL/GenBank/DDBJ databases">
        <authorList>
            <person name="Kucharzyk K."/>
            <person name="Murdoch R.W."/>
            <person name="Higgins S."/>
            <person name="Loffler F."/>
        </authorList>
    </citation>
    <scope>NUCLEOTIDE SEQUENCE</scope>
</reference>
<dbReference type="EMBL" id="VSSQ01072196">
    <property type="protein sequence ID" value="MPN23629.1"/>
    <property type="molecule type" value="Genomic_DNA"/>
</dbReference>
<name>A0A645GCX8_9ZZZZ</name>
<accession>A0A645GCX8</accession>
<gene>
    <name evidence="1" type="ORF">SDC9_171022</name>
</gene>